<dbReference type="InterPro" id="IPR035906">
    <property type="entry name" value="MetI-like_sf"/>
</dbReference>
<reference evidence="10" key="1">
    <citation type="journal article" date="2019" name="Int. J. Syst. Evol. Microbiol.">
        <title>The Global Catalogue of Microorganisms (GCM) 10K type strain sequencing project: providing services to taxonomists for standard genome sequencing and annotation.</title>
        <authorList>
            <consortium name="The Broad Institute Genomics Platform"/>
            <consortium name="The Broad Institute Genome Sequencing Center for Infectious Disease"/>
            <person name="Wu L."/>
            <person name="Ma J."/>
        </authorList>
    </citation>
    <scope>NUCLEOTIDE SEQUENCE [LARGE SCALE GENOMIC DNA]</scope>
    <source>
        <strain evidence="10">NBRC 106348</strain>
    </source>
</reference>
<comment type="caution">
    <text evidence="9">The sequence shown here is derived from an EMBL/GenBank/DDBJ whole genome shotgun (WGS) entry which is preliminary data.</text>
</comment>
<dbReference type="Proteomes" id="UP001157091">
    <property type="component" value="Unassembled WGS sequence"/>
</dbReference>
<sequence length="282" mass="31570">MLVMAILTAIPIILLVLISFTNTDQRTLFTGAYDSVGLANYTDIFTDPEFWKSLVRTIVFTAALVGGSVAIGMLLSNLMTRLGTVMRYVLTIAMIFAWAMPNVASSQVWNWLFQPGYGVVNWLLTQLHVFGDMTQTSWANNTWLGFTSIWLLVIWQAVPFIALTLYAAQSQIDPAFYEAARLDGASEWRIYRSITLPFLAPTLTLITILSIIWDFNIFNQIWLLTQGGPDDTTATLGIWTYKTAFVSFEIGVGSAIAVVTTILLMIFTGFYIRRLVRTGEDL</sequence>
<evidence type="ECO:0000256" key="2">
    <source>
        <dbReference type="ARBA" id="ARBA00022448"/>
    </source>
</evidence>
<dbReference type="InterPro" id="IPR000515">
    <property type="entry name" value="MetI-like"/>
</dbReference>
<protein>
    <submittedName>
        <fullName evidence="9">Sugar ABC transporter permease</fullName>
    </submittedName>
</protein>
<feature type="domain" description="ABC transmembrane type-1" evidence="8">
    <location>
        <begin position="54"/>
        <end position="271"/>
    </location>
</feature>
<name>A0ABQ6IA96_9MICO</name>
<feature type="transmembrane region" description="Helical" evidence="7">
    <location>
        <begin position="250"/>
        <end position="272"/>
    </location>
</feature>
<dbReference type="Gene3D" id="1.10.3720.10">
    <property type="entry name" value="MetI-like"/>
    <property type="match status" value="1"/>
</dbReference>
<keyword evidence="2 7" id="KW-0813">Transport</keyword>
<evidence type="ECO:0000259" key="8">
    <source>
        <dbReference type="PROSITE" id="PS50928"/>
    </source>
</evidence>
<evidence type="ECO:0000256" key="6">
    <source>
        <dbReference type="ARBA" id="ARBA00023136"/>
    </source>
</evidence>
<evidence type="ECO:0000313" key="9">
    <source>
        <dbReference type="EMBL" id="GMA26625.1"/>
    </source>
</evidence>
<keyword evidence="6 7" id="KW-0472">Membrane</keyword>
<keyword evidence="4 7" id="KW-0812">Transmembrane</keyword>
<evidence type="ECO:0000256" key="7">
    <source>
        <dbReference type="RuleBase" id="RU363032"/>
    </source>
</evidence>
<comment type="subcellular location">
    <subcellularLocation>
        <location evidence="1 7">Cell membrane</location>
        <topology evidence="1 7">Multi-pass membrane protein</topology>
    </subcellularLocation>
</comment>
<evidence type="ECO:0000313" key="10">
    <source>
        <dbReference type="Proteomes" id="UP001157091"/>
    </source>
</evidence>
<dbReference type="PANTHER" id="PTHR43005">
    <property type="entry name" value="BLR7065 PROTEIN"/>
    <property type="match status" value="1"/>
</dbReference>
<evidence type="ECO:0000256" key="4">
    <source>
        <dbReference type="ARBA" id="ARBA00022692"/>
    </source>
</evidence>
<evidence type="ECO:0000256" key="3">
    <source>
        <dbReference type="ARBA" id="ARBA00022475"/>
    </source>
</evidence>
<comment type="similarity">
    <text evidence="7">Belongs to the binding-protein-dependent transport system permease family.</text>
</comment>
<keyword evidence="3" id="KW-1003">Cell membrane</keyword>
<evidence type="ECO:0000256" key="5">
    <source>
        <dbReference type="ARBA" id="ARBA00022989"/>
    </source>
</evidence>
<feature type="transmembrane region" description="Helical" evidence="7">
    <location>
        <begin position="143"/>
        <end position="168"/>
    </location>
</feature>
<dbReference type="CDD" id="cd06261">
    <property type="entry name" value="TM_PBP2"/>
    <property type="match status" value="1"/>
</dbReference>
<dbReference type="Pfam" id="PF00528">
    <property type="entry name" value="BPD_transp_1"/>
    <property type="match status" value="1"/>
</dbReference>
<proteinExistence type="inferred from homology"/>
<organism evidence="9 10">
    <name type="scientific">Luteimicrobium album</name>
    <dbReference type="NCBI Taxonomy" id="1054550"/>
    <lineage>
        <taxon>Bacteria</taxon>
        <taxon>Bacillati</taxon>
        <taxon>Actinomycetota</taxon>
        <taxon>Actinomycetes</taxon>
        <taxon>Micrococcales</taxon>
        <taxon>Luteimicrobium</taxon>
    </lineage>
</organism>
<feature type="transmembrane region" description="Helical" evidence="7">
    <location>
        <begin position="189"/>
        <end position="213"/>
    </location>
</feature>
<dbReference type="PANTHER" id="PTHR43005:SF1">
    <property type="entry name" value="SPERMIDINE_PUTRESCINE TRANSPORT SYSTEM PERMEASE PROTEIN"/>
    <property type="match status" value="1"/>
</dbReference>
<keyword evidence="10" id="KW-1185">Reference proteome</keyword>
<evidence type="ECO:0000256" key="1">
    <source>
        <dbReference type="ARBA" id="ARBA00004651"/>
    </source>
</evidence>
<feature type="transmembrane region" description="Helical" evidence="7">
    <location>
        <begin position="88"/>
        <end position="109"/>
    </location>
</feature>
<dbReference type="EMBL" id="BSUK01000001">
    <property type="protein sequence ID" value="GMA26625.1"/>
    <property type="molecule type" value="Genomic_DNA"/>
</dbReference>
<gene>
    <name evidence="9" type="ORF">GCM10025864_43840</name>
</gene>
<dbReference type="SUPFAM" id="SSF161098">
    <property type="entry name" value="MetI-like"/>
    <property type="match status" value="1"/>
</dbReference>
<accession>A0ABQ6IA96</accession>
<keyword evidence="5 7" id="KW-1133">Transmembrane helix</keyword>
<dbReference type="PROSITE" id="PS50928">
    <property type="entry name" value="ABC_TM1"/>
    <property type="match status" value="1"/>
</dbReference>
<feature type="transmembrane region" description="Helical" evidence="7">
    <location>
        <begin position="54"/>
        <end position="76"/>
    </location>
</feature>